<sequence>MLIDINLLPAKKKKSVSLWVWLVTGLILLAAAITLFAGIQIKQGQVERAERELSSQQQLREAMEQAASVTTGTETTSADQLRQAVQWSQVRRLPASPILKHLVSLLPERGFFQSMSYVSEETMNLTVQFDTSRQGAYYLAELKASDWVENASILQMDTSVDESEEEAKAILEAADALPRYFVQFEIMFDEQVVLQKLEEQNP</sequence>
<evidence type="ECO:0000313" key="6">
    <source>
        <dbReference type="Proteomes" id="UP000215545"/>
    </source>
</evidence>
<feature type="transmembrane region" description="Helical" evidence="2">
    <location>
        <begin position="18"/>
        <end position="39"/>
    </location>
</feature>
<evidence type="ECO:0000256" key="2">
    <source>
        <dbReference type="SAM" id="Phobius"/>
    </source>
</evidence>
<dbReference type="STRING" id="1017273.SAMN05443094_101699"/>
<dbReference type="Proteomes" id="UP000215545">
    <property type="component" value="Unassembled WGS sequence"/>
</dbReference>
<reference evidence="6" key="2">
    <citation type="submission" date="2017-03" db="EMBL/GenBank/DDBJ databases">
        <title>Bacillus sp. V-88(T) DSM27956, whole genome shotgun sequencing project.</title>
        <authorList>
            <person name="Dastager S.G."/>
            <person name="Neurgaonkar P.S."/>
            <person name="Dharne M.S."/>
        </authorList>
    </citation>
    <scope>NUCLEOTIDE SEQUENCE [LARGE SCALE GENOMIC DNA]</scope>
    <source>
        <strain evidence="6">DSM 25145</strain>
    </source>
</reference>
<reference evidence="4 5" key="1">
    <citation type="submission" date="2017-01" db="EMBL/GenBank/DDBJ databases">
        <authorList>
            <person name="Mah S.A."/>
            <person name="Swanson W.J."/>
            <person name="Moy G.W."/>
            <person name="Vacquier V.D."/>
        </authorList>
    </citation>
    <scope>NUCLEOTIDE SEQUENCE [LARGE SCALE GENOMIC DNA]</scope>
    <source>
        <strain evidence="4 5">NIO-1016</strain>
    </source>
</reference>
<protein>
    <submittedName>
        <fullName evidence="4">Tfp pilus assembly protein PilN</fullName>
    </submittedName>
</protein>
<dbReference type="RefSeq" id="WP_045849814.1">
    <property type="nucleotide sequence ID" value="NZ_FTLX01000001.1"/>
</dbReference>
<keyword evidence="2" id="KW-0472">Membrane</keyword>
<dbReference type="EMBL" id="MWSK01000001">
    <property type="protein sequence ID" value="OXS80539.1"/>
    <property type="molecule type" value="Genomic_DNA"/>
</dbReference>
<dbReference type="Proteomes" id="UP000186385">
    <property type="component" value="Unassembled WGS sequence"/>
</dbReference>
<accession>A0A1N6Q084</accession>
<organism evidence="4 5">
    <name type="scientific">Domibacillus enclensis</name>
    <dbReference type="NCBI Taxonomy" id="1017273"/>
    <lineage>
        <taxon>Bacteria</taxon>
        <taxon>Bacillati</taxon>
        <taxon>Bacillota</taxon>
        <taxon>Bacilli</taxon>
        <taxon>Bacillales</taxon>
        <taxon>Bacillaceae</taxon>
        <taxon>Domibacillus</taxon>
    </lineage>
</organism>
<dbReference type="AlphaFoldDB" id="A0A1N6Q084"/>
<evidence type="ECO:0000313" key="5">
    <source>
        <dbReference type="Proteomes" id="UP000186385"/>
    </source>
</evidence>
<proteinExistence type="predicted"/>
<keyword evidence="1" id="KW-0175">Coiled coil</keyword>
<evidence type="ECO:0000313" key="4">
    <source>
        <dbReference type="EMBL" id="SIQ09945.1"/>
    </source>
</evidence>
<keyword evidence="2" id="KW-0812">Transmembrane</keyword>
<dbReference type="EMBL" id="FTLX01000001">
    <property type="protein sequence ID" value="SIQ09945.1"/>
    <property type="molecule type" value="Genomic_DNA"/>
</dbReference>
<keyword evidence="2" id="KW-1133">Transmembrane helix</keyword>
<dbReference type="OrthoDB" id="2971140at2"/>
<name>A0A1N6Q084_9BACI</name>
<keyword evidence="6" id="KW-1185">Reference proteome</keyword>
<gene>
    <name evidence="3" type="ORF">B1B05_03400</name>
    <name evidence="4" type="ORF">SAMN05443094_101699</name>
</gene>
<evidence type="ECO:0000313" key="3">
    <source>
        <dbReference type="EMBL" id="OXS80539.1"/>
    </source>
</evidence>
<evidence type="ECO:0000256" key="1">
    <source>
        <dbReference type="SAM" id="Coils"/>
    </source>
</evidence>
<feature type="coiled-coil region" evidence="1">
    <location>
        <begin position="39"/>
        <end position="66"/>
    </location>
</feature>
<reference evidence="3" key="3">
    <citation type="submission" date="2017-03" db="EMBL/GenBank/DDBJ databases">
        <authorList>
            <person name="Dastager S.G."/>
            <person name="Neurgaonkar P.S."/>
            <person name="Dharne M.S."/>
        </authorList>
    </citation>
    <scope>NUCLEOTIDE SEQUENCE</scope>
    <source>
        <strain evidence="3">DSM 25145</strain>
    </source>
</reference>